<dbReference type="AlphaFoldDB" id="B8BWT4"/>
<dbReference type="GO" id="GO:0003723">
    <property type="term" value="F:RNA binding"/>
    <property type="evidence" value="ECO:0007669"/>
    <property type="project" value="InterPro"/>
</dbReference>
<dbReference type="FunCoup" id="B8BWT4">
    <property type="interactions" value="255"/>
</dbReference>
<name>B8BWT4_THAPS</name>
<dbReference type="InParanoid" id="B8BWT4"/>
<evidence type="ECO:0000256" key="2">
    <source>
        <dbReference type="ARBA" id="ARBA00022490"/>
    </source>
</evidence>
<dbReference type="Pfam" id="PF17832">
    <property type="entry name" value="Pre-PUA"/>
    <property type="match status" value="1"/>
</dbReference>
<reference evidence="5 6" key="2">
    <citation type="journal article" date="2008" name="Nature">
        <title>The Phaeodactylum genome reveals the evolutionary history of diatom genomes.</title>
        <authorList>
            <person name="Bowler C."/>
            <person name="Allen A.E."/>
            <person name="Badger J.H."/>
            <person name="Grimwood J."/>
            <person name="Jabbari K."/>
            <person name="Kuo A."/>
            <person name="Maheswari U."/>
            <person name="Martens C."/>
            <person name="Maumus F."/>
            <person name="Otillar R.P."/>
            <person name="Rayko E."/>
            <person name="Salamov A."/>
            <person name="Vandepoele K."/>
            <person name="Beszteri B."/>
            <person name="Gruber A."/>
            <person name="Heijde M."/>
            <person name="Katinka M."/>
            <person name="Mock T."/>
            <person name="Valentin K."/>
            <person name="Verret F."/>
            <person name="Berges J.A."/>
            <person name="Brownlee C."/>
            <person name="Cadoret J.P."/>
            <person name="Chiovitti A."/>
            <person name="Choi C.J."/>
            <person name="Coesel S."/>
            <person name="De Martino A."/>
            <person name="Detter J.C."/>
            <person name="Durkin C."/>
            <person name="Falciatore A."/>
            <person name="Fournet J."/>
            <person name="Haruta M."/>
            <person name="Huysman M.J."/>
            <person name="Jenkins B.D."/>
            <person name="Jiroutova K."/>
            <person name="Jorgensen R.E."/>
            <person name="Joubert Y."/>
            <person name="Kaplan A."/>
            <person name="Kroger N."/>
            <person name="Kroth P.G."/>
            <person name="La Roche J."/>
            <person name="Lindquist E."/>
            <person name="Lommer M."/>
            <person name="Martin-Jezequel V."/>
            <person name="Lopez P.J."/>
            <person name="Lucas S."/>
            <person name="Mangogna M."/>
            <person name="McGinnis K."/>
            <person name="Medlin L.K."/>
            <person name="Montsant A."/>
            <person name="Oudot-Le Secq M.P."/>
            <person name="Napoli C."/>
            <person name="Obornik M."/>
            <person name="Parker M.S."/>
            <person name="Petit J.L."/>
            <person name="Porcel B.M."/>
            <person name="Poulsen N."/>
            <person name="Robison M."/>
            <person name="Rychlewski L."/>
            <person name="Rynearson T.A."/>
            <person name="Schmutz J."/>
            <person name="Shapiro H."/>
            <person name="Siaut M."/>
            <person name="Stanley M."/>
            <person name="Sussman M.R."/>
            <person name="Taylor A.R."/>
            <person name="Vardi A."/>
            <person name="von Dassow P."/>
            <person name="Vyverman W."/>
            <person name="Willis A."/>
            <person name="Wyrwicz L.S."/>
            <person name="Rokhsar D.S."/>
            <person name="Weissenbach J."/>
            <person name="Armbrust E.V."/>
            <person name="Green B.R."/>
            <person name="Van de Peer Y."/>
            <person name="Grigoriev I.V."/>
        </authorList>
    </citation>
    <scope>NUCLEOTIDE SEQUENCE [LARGE SCALE GENOMIC DNA]</scope>
    <source>
        <strain evidence="5 6">CCMP1335</strain>
    </source>
</reference>
<dbReference type="SUPFAM" id="SSF88697">
    <property type="entry name" value="PUA domain-like"/>
    <property type="match status" value="1"/>
</dbReference>
<dbReference type="InterPro" id="IPR016437">
    <property type="entry name" value="MCT-1/Tma20"/>
</dbReference>
<dbReference type="OMA" id="PNIMQRF"/>
<dbReference type="PROSITE" id="PS50890">
    <property type="entry name" value="PUA"/>
    <property type="match status" value="1"/>
</dbReference>
<gene>
    <name evidence="5" type="ORF">THAPSDRAFT_3098</name>
</gene>
<dbReference type="PaxDb" id="35128-Thaps3098"/>
<comment type="subcellular location">
    <subcellularLocation>
        <location evidence="1 3">Cytoplasm</location>
    </subcellularLocation>
</comment>
<dbReference type="NCBIfam" id="TIGR00451">
    <property type="entry name" value="unchar_dom_2"/>
    <property type="match status" value="1"/>
</dbReference>
<evidence type="ECO:0000259" key="4">
    <source>
        <dbReference type="SMART" id="SM00359"/>
    </source>
</evidence>
<dbReference type="PIRSF" id="PIRSF005067">
    <property type="entry name" value="Tma_RNA-bind_prd"/>
    <property type="match status" value="1"/>
</dbReference>
<keyword evidence="6" id="KW-1185">Reference proteome</keyword>
<reference evidence="5 6" key="1">
    <citation type="journal article" date="2004" name="Science">
        <title>The genome of the diatom Thalassiosira pseudonana: ecology, evolution, and metabolism.</title>
        <authorList>
            <person name="Armbrust E.V."/>
            <person name="Berges J.A."/>
            <person name="Bowler C."/>
            <person name="Green B.R."/>
            <person name="Martinez D."/>
            <person name="Putnam N.H."/>
            <person name="Zhou S."/>
            <person name="Allen A.E."/>
            <person name="Apt K.E."/>
            <person name="Bechner M."/>
            <person name="Brzezinski M.A."/>
            <person name="Chaal B.K."/>
            <person name="Chiovitti A."/>
            <person name="Davis A.K."/>
            <person name="Demarest M.S."/>
            <person name="Detter J.C."/>
            <person name="Glavina T."/>
            <person name="Goodstein D."/>
            <person name="Hadi M.Z."/>
            <person name="Hellsten U."/>
            <person name="Hildebrand M."/>
            <person name="Jenkins B.D."/>
            <person name="Jurka J."/>
            <person name="Kapitonov V.V."/>
            <person name="Kroger N."/>
            <person name="Lau W.W."/>
            <person name="Lane T.W."/>
            <person name="Larimer F.W."/>
            <person name="Lippmeier J.C."/>
            <person name="Lucas S."/>
            <person name="Medina M."/>
            <person name="Montsant A."/>
            <person name="Obornik M."/>
            <person name="Parker M.S."/>
            <person name="Palenik B."/>
            <person name="Pazour G.J."/>
            <person name="Richardson P.M."/>
            <person name="Rynearson T.A."/>
            <person name="Saito M.A."/>
            <person name="Schwartz D.C."/>
            <person name="Thamatrakoln K."/>
            <person name="Valentin K."/>
            <person name="Vardi A."/>
            <person name="Wilkerson F.P."/>
            <person name="Rokhsar D.S."/>
        </authorList>
    </citation>
    <scope>NUCLEOTIDE SEQUENCE [LARGE SCALE GENOMIC DNA]</scope>
    <source>
        <strain evidence="5 6">CCMP1335</strain>
    </source>
</reference>
<accession>B8BWT4</accession>
<keyword evidence="2 3" id="KW-0963">Cytoplasm</keyword>
<evidence type="ECO:0000313" key="5">
    <source>
        <dbReference type="EMBL" id="EED93585.1"/>
    </source>
</evidence>
<dbReference type="HOGENOM" id="CLU_090468_0_1_1"/>
<evidence type="ECO:0000256" key="1">
    <source>
        <dbReference type="ARBA" id="ARBA00004496"/>
    </source>
</evidence>
<dbReference type="CDD" id="cd21155">
    <property type="entry name" value="PUA_MCTS-1-like"/>
    <property type="match status" value="1"/>
</dbReference>
<proteinExistence type="predicted"/>
<dbReference type="Pfam" id="PF26292">
    <property type="entry name" value="PUA_elF2D"/>
    <property type="match status" value="1"/>
</dbReference>
<dbReference type="InterPro" id="IPR048248">
    <property type="entry name" value="PUA_eIF2d-like"/>
</dbReference>
<dbReference type="GeneID" id="7452796"/>
<evidence type="ECO:0000256" key="3">
    <source>
        <dbReference type="PIRNR" id="PIRNR005067"/>
    </source>
</evidence>
<dbReference type="PANTHER" id="PTHR22798:SF0">
    <property type="entry name" value="MALIGNANT T-CELL-AMPLIFIED SEQUENCE 1"/>
    <property type="match status" value="1"/>
</dbReference>
<dbReference type="Proteomes" id="UP000001449">
    <property type="component" value="Chromosome 3"/>
</dbReference>
<organism evidence="5 6">
    <name type="scientific">Thalassiosira pseudonana</name>
    <name type="common">Marine diatom</name>
    <name type="synonym">Cyclotella nana</name>
    <dbReference type="NCBI Taxonomy" id="35128"/>
    <lineage>
        <taxon>Eukaryota</taxon>
        <taxon>Sar</taxon>
        <taxon>Stramenopiles</taxon>
        <taxon>Ochrophyta</taxon>
        <taxon>Bacillariophyta</taxon>
        <taxon>Coscinodiscophyceae</taxon>
        <taxon>Thalassiosirophycidae</taxon>
        <taxon>Thalassiosirales</taxon>
        <taxon>Thalassiosiraceae</taxon>
        <taxon>Thalassiosira</taxon>
    </lineage>
</organism>
<dbReference type="PANTHER" id="PTHR22798">
    <property type="entry name" value="MCT-1 PROTEIN"/>
    <property type="match status" value="1"/>
</dbReference>
<dbReference type="STRING" id="35128.B8BWT4"/>
<feature type="domain" description="PUA" evidence="4">
    <location>
        <begin position="100"/>
        <end position="185"/>
    </location>
</feature>
<dbReference type="RefSeq" id="XP_002288149.1">
    <property type="nucleotide sequence ID" value="XM_002288113.1"/>
</dbReference>
<dbReference type="InterPro" id="IPR015947">
    <property type="entry name" value="PUA-like_sf"/>
</dbReference>
<dbReference type="CDD" id="cd11609">
    <property type="entry name" value="MCT1_N"/>
    <property type="match status" value="1"/>
</dbReference>
<dbReference type="Gene3D" id="3.10.400.20">
    <property type="match status" value="1"/>
</dbReference>
<dbReference type="InterPro" id="IPR002478">
    <property type="entry name" value="PUA"/>
</dbReference>
<dbReference type="GO" id="GO:0005737">
    <property type="term" value="C:cytoplasm"/>
    <property type="evidence" value="ECO:0007669"/>
    <property type="project" value="UniProtKB-SubCell"/>
</dbReference>
<protein>
    <recommendedName>
        <fullName evidence="4">PUA domain-containing protein</fullName>
    </recommendedName>
</protein>
<dbReference type="InterPro" id="IPR004521">
    <property type="entry name" value="Uncharacterised_CHP00451"/>
</dbReference>
<dbReference type="GO" id="GO:0001731">
    <property type="term" value="P:formation of translation preinitiation complex"/>
    <property type="evidence" value="ECO:0000318"/>
    <property type="project" value="GO_Central"/>
</dbReference>
<evidence type="ECO:0000313" key="6">
    <source>
        <dbReference type="Proteomes" id="UP000001449"/>
    </source>
</evidence>
<sequence>MFKRFDPSTDVSTSTQVKASVQRGIKSQISTSHPSLTDDVLDVLLPKKPPLVQYKIGPHLMLYCRHVEGVGDEPIFFQHRDGPILPSLKFVHRYPGVEFTRVTVDKGAIPYLLGGANVMCPGLTNPGGEMPSDVEEEPGLEKGDGVIIYAEGKEFPLAVGTMSMSSADVRKKNKGTGIEVAHFLGDGLWATDDIQ</sequence>
<dbReference type="InterPro" id="IPR041366">
    <property type="entry name" value="Pre-PUA"/>
</dbReference>
<dbReference type="KEGG" id="tps:THAPSDRAFT_3098"/>
<dbReference type="SMART" id="SM00359">
    <property type="entry name" value="PUA"/>
    <property type="match status" value="1"/>
</dbReference>
<dbReference type="EMBL" id="CM000640">
    <property type="protein sequence ID" value="EED93585.1"/>
    <property type="molecule type" value="Genomic_DNA"/>
</dbReference>
<dbReference type="eggNOG" id="KOG2523">
    <property type="taxonomic scope" value="Eukaryota"/>
</dbReference>